<geneLocation type="plasmid" evidence="1">
    <name>1</name>
</geneLocation>
<accession>A0A023X767</accession>
<proteinExistence type="predicted"/>
<dbReference type="InterPro" id="IPR053717">
    <property type="entry name" value="MerB_lyase_sf"/>
</dbReference>
<gene>
    <name evidence="2" type="primary">merB</name>
    <name evidence="1" type="ORF">RradSPS_2885</name>
    <name evidence="2" type="ORF">SIL72_15475</name>
</gene>
<reference evidence="2" key="2">
    <citation type="submission" date="2023-11" db="EMBL/GenBank/DDBJ databases">
        <title>MicrobeMod: A computational toolkit for identifying prokaryotic methylation and restriction-modification with nanopore sequencing.</title>
        <authorList>
            <person name="Crits-Christoph A."/>
            <person name="Kang S.C."/>
            <person name="Lee H."/>
            <person name="Ostrov N."/>
        </authorList>
    </citation>
    <scope>NUCLEOTIDE SEQUENCE</scope>
    <source>
        <strain evidence="2">ATCC 51242</strain>
    </source>
</reference>
<dbReference type="OrthoDB" id="7185309at2"/>
<dbReference type="EMBL" id="JAWXXX010000002">
    <property type="protein sequence ID" value="MDX5895427.1"/>
    <property type="molecule type" value="Genomic_DNA"/>
</dbReference>
<dbReference type="RefSeq" id="WP_041338655.1">
    <property type="nucleotide sequence ID" value="NZ_CP007515.1"/>
</dbReference>
<dbReference type="Proteomes" id="UP001281130">
    <property type="component" value="Unassembled WGS sequence"/>
</dbReference>
<dbReference type="AlphaFoldDB" id="A0A023X767"/>
<dbReference type="Proteomes" id="UP000025229">
    <property type="component" value="Plasmid 1"/>
</dbReference>
<dbReference type="KEGG" id="rrd:RradSPS_2885"/>
<dbReference type="SUPFAM" id="SSF160387">
    <property type="entry name" value="NosL/MerB-like"/>
    <property type="match status" value="1"/>
</dbReference>
<evidence type="ECO:0000313" key="2">
    <source>
        <dbReference type="EMBL" id="MDX5895427.1"/>
    </source>
</evidence>
<dbReference type="InterPro" id="IPR004927">
    <property type="entry name" value="MerB"/>
</dbReference>
<sequence length="89" mass="9602">MAGLRLAAEKREDGGRPRAIGCSYWANCAWDMLGVAAALHDEAELEAEYAEDASPAHLSVDGGRLGGEAAGVFHFPLPLRRRYDDLVFA</sequence>
<keyword evidence="1" id="KW-0456">Lyase</keyword>
<name>A0A023X767_RUBRA</name>
<evidence type="ECO:0000313" key="1">
    <source>
        <dbReference type="EMBL" id="AHY48168.1"/>
    </source>
</evidence>
<keyword evidence="3" id="KW-1185">Reference proteome</keyword>
<dbReference type="HOGENOM" id="CLU_2452756_0_0_11"/>
<dbReference type="Gene3D" id="3.30.450.410">
    <property type="match status" value="1"/>
</dbReference>
<keyword evidence="1" id="KW-0614">Plasmid</keyword>
<organism evidence="1 3">
    <name type="scientific">Rubrobacter radiotolerans</name>
    <name type="common">Arthrobacter radiotolerans</name>
    <dbReference type="NCBI Taxonomy" id="42256"/>
    <lineage>
        <taxon>Bacteria</taxon>
        <taxon>Bacillati</taxon>
        <taxon>Actinomycetota</taxon>
        <taxon>Rubrobacteria</taxon>
        <taxon>Rubrobacterales</taxon>
        <taxon>Rubrobacteraceae</taxon>
        <taxon>Rubrobacter</taxon>
    </lineage>
</organism>
<dbReference type="Pfam" id="PF03243">
    <property type="entry name" value="MerB"/>
    <property type="match status" value="1"/>
</dbReference>
<dbReference type="EC" id="4.99.1.2" evidence="2"/>
<protein>
    <submittedName>
        <fullName evidence="1">Alkylmercury lyase</fullName>
    </submittedName>
    <submittedName>
        <fullName evidence="2">Organomercurial lyase</fullName>
        <ecNumber evidence="2">4.99.1.2</ecNumber>
    </submittedName>
</protein>
<evidence type="ECO:0000313" key="3">
    <source>
        <dbReference type="Proteomes" id="UP000025229"/>
    </source>
</evidence>
<dbReference type="GO" id="GO:0018836">
    <property type="term" value="F:alkylmercury lyase activity"/>
    <property type="evidence" value="ECO:0007669"/>
    <property type="project" value="UniProtKB-EC"/>
</dbReference>
<dbReference type="EMBL" id="CP007515">
    <property type="protein sequence ID" value="AHY48168.1"/>
    <property type="molecule type" value="Genomic_DNA"/>
</dbReference>
<reference evidence="1 3" key="1">
    <citation type="submission" date="2014-03" db="EMBL/GenBank/DDBJ databases">
        <title>Complete genome sequence of the Radio-Resistant Rubrobacter radiotolerans RSPS-4.</title>
        <authorList>
            <person name="Egas C.C."/>
            <person name="Barroso C.C."/>
            <person name="Froufe H.J.C."/>
            <person name="Pacheco J.J."/>
            <person name="Albuquerque L.L."/>
            <person name="da Costa M.M.S."/>
        </authorList>
    </citation>
    <scope>NUCLEOTIDE SEQUENCE [LARGE SCALE GENOMIC DNA]</scope>
    <source>
        <strain evidence="1 3">RSPS-4</strain>
        <plasmid evidence="1 3">1</plasmid>
    </source>
</reference>